<dbReference type="AlphaFoldDB" id="A0A0E3Z7G9"/>
<feature type="compositionally biased region" description="Pro residues" evidence="1">
    <location>
        <begin position="96"/>
        <end position="121"/>
    </location>
</feature>
<name>A0A0E3Z7G9_9PSEU</name>
<feature type="transmembrane region" description="Helical" evidence="2">
    <location>
        <begin position="270"/>
        <end position="288"/>
    </location>
</feature>
<evidence type="ECO:0000256" key="2">
    <source>
        <dbReference type="SAM" id="Phobius"/>
    </source>
</evidence>
<accession>A0A0E3Z7G9</accession>
<feature type="region of interest" description="Disordered" evidence="1">
    <location>
        <begin position="62"/>
        <end position="121"/>
    </location>
</feature>
<feature type="compositionally biased region" description="Pro residues" evidence="1">
    <location>
        <begin position="67"/>
        <end position="80"/>
    </location>
</feature>
<feature type="region of interest" description="Disordered" evidence="1">
    <location>
        <begin position="662"/>
        <end position="774"/>
    </location>
</feature>
<feature type="region of interest" description="Disordered" evidence="1">
    <location>
        <begin position="136"/>
        <end position="179"/>
    </location>
</feature>
<reference evidence="3" key="1">
    <citation type="journal article" date="2015" name="J. Biol. Chem.">
        <title>The biosynthesis of capuramycin-type antibiotics: identification of the A-102395 biosynthetic gene cluster, mechanism of self-resistance, and formation of uridine-5'-carboxamide.</title>
        <authorList>
            <person name="Cai W."/>
            <person name="Goswami A."/>
            <person name="Yang Z."/>
            <person name="Liu X."/>
            <person name="Green K.D."/>
            <person name="Barnard-Britson S."/>
            <person name="Baba S."/>
            <person name="Funabashi M."/>
            <person name="Nonaka K."/>
            <person name="Sunkara M."/>
            <person name="Morris A.J."/>
            <person name="Spork A.P."/>
            <person name="Ducho C."/>
            <person name="Garneau-Tsodikova S."/>
            <person name="Thorson J.S."/>
            <person name="Van Lanen S.G."/>
        </authorList>
    </citation>
    <scope>NUCLEOTIDE SEQUENCE</scope>
    <source>
        <strain evidence="3">SANK 60206</strain>
    </source>
</reference>
<keyword evidence="2" id="KW-1133">Transmembrane helix</keyword>
<keyword evidence="2" id="KW-0812">Transmembrane</keyword>
<organism evidence="3">
    <name type="scientific">Amycolatopsis sp. SANK 60206</name>
    <dbReference type="NCBI Taxonomy" id="1642649"/>
    <lineage>
        <taxon>Bacteria</taxon>
        <taxon>Bacillati</taxon>
        <taxon>Actinomycetota</taxon>
        <taxon>Actinomycetes</taxon>
        <taxon>Pseudonocardiales</taxon>
        <taxon>Pseudonocardiaceae</taxon>
        <taxon>Amycolatopsis</taxon>
    </lineage>
</organism>
<feature type="transmembrane region" description="Helical" evidence="2">
    <location>
        <begin position="237"/>
        <end position="258"/>
    </location>
</feature>
<evidence type="ECO:0008006" key="4">
    <source>
        <dbReference type="Google" id="ProtNLM"/>
    </source>
</evidence>
<feature type="transmembrane region" description="Helical" evidence="2">
    <location>
        <begin position="354"/>
        <end position="373"/>
    </location>
</feature>
<dbReference type="Pfam" id="PF19590">
    <property type="entry name" value="TrbL_3"/>
    <property type="match status" value="1"/>
</dbReference>
<sequence>MIPHITNLVAPTLLPMHSRTKTRRPRRRWLRSAPVLLVLVAALGGMAARAEAATARPVDAAPAFAPAQPPPPAPPIPLPTTDPCEPGSTDPVCTLPGPPPAPPTGLPSTPLVPVPAPPAPPSASCFPGAITSECTPPGPPTSAPPPSCDGPDCIPQPVPLYPTPGQSPGPAAGDDDQSDDCGLTDLRACVTEALGSFFRGVVTDALNPLLDLLGKTLLATPDPASVPGLAQLWTESWQILLAVYGIVVLLAGLILMSYQTLQARYSVKEIAPRLAVGFLAGTLSLFIAGKAISLANGLAQAVMGQGVDPEAASKALTDMVLKTLQGGGLWLIFIGLGLLVMIVVLLITFIVRAMLTILLIAAAPVILMWHALPHTEGIARTWWKAFGGLLAIQLGQSLALATAMRVFFAPGGFTQFGPSASGLINLLMCLGLVWVLIKIPFWCLAPVRGSGRSLFGSLARGLLAYKTMGLLGGANSLLGGGGRGPRSSDERPLADPPATPTGQFMLPMTLRRHRPAPRSPRLSDVLDAPRGTDRRHGPGQQSLFTASKPGGARRTVAVNPRAVPPNPLPGALPADQLGFPITTRRDPDATGRRSLAEELAERGDRLPPPVAQPGLITEDGRINRNARPLAQVPNALIAPESGMLPLHLRPSLARTPRRTVADDLAAPAPPPTQTGPALITPSGRINRAARATRRHPRDAYTGNRPMASGQYPLPLGVRRGSTPTPPADAPAPPSPAPTPSTAPSGPASGAPVPRKRVGIQLPLDLPLRRGPKKK</sequence>
<feature type="compositionally biased region" description="Pro residues" evidence="1">
    <location>
        <begin position="723"/>
        <end position="740"/>
    </location>
</feature>
<feature type="region of interest" description="Disordered" evidence="1">
    <location>
        <begin position="480"/>
        <end position="592"/>
    </location>
</feature>
<feature type="transmembrane region" description="Helical" evidence="2">
    <location>
        <begin position="385"/>
        <end position="408"/>
    </location>
</feature>
<dbReference type="PANTHER" id="PTHR24216">
    <property type="entry name" value="PAXILLIN-RELATED"/>
    <property type="match status" value="1"/>
</dbReference>
<evidence type="ECO:0000313" key="3">
    <source>
        <dbReference type="EMBL" id="AKC92618.1"/>
    </source>
</evidence>
<feature type="compositionally biased region" description="Low complexity" evidence="1">
    <location>
        <begin position="552"/>
        <end position="561"/>
    </location>
</feature>
<evidence type="ECO:0000256" key="1">
    <source>
        <dbReference type="SAM" id="MobiDB-lite"/>
    </source>
</evidence>
<proteinExistence type="predicted"/>
<feature type="transmembrane region" description="Helical" evidence="2">
    <location>
        <begin position="328"/>
        <end position="347"/>
    </location>
</feature>
<protein>
    <recommendedName>
        <fullName evidence="4">TrbL/VirB6 plasmid conjugal transfer protein</fullName>
    </recommendedName>
</protein>
<keyword evidence="2" id="KW-0472">Membrane</keyword>
<feature type="transmembrane region" description="Helical" evidence="2">
    <location>
        <begin position="420"/>
        <end position="442"/>
    </location>
</feature>
<feature type="compositionally biased region" description="Low complexity" evidence="1">
    <location>
        <begin position="741"/>
        <end position="751"/>
    </location>
</feature>
<dbReference type="EMBL" id="KP995196">
    <property type="protein sequence ID" value="AKC92618.1"/>
    <property type="molecule type" value="Genomic_DNA"/>
</dbReference>
<dbReference type="InterPro" id="IPR045782">
    <property type="entry name" value="TrbL_3"/>
</dbReference>
<feature type="compositionally biased region" description="Pro residues" evidence="1">
    <location>
        <begin position="136"/>
        <end position="167"/>
    </location>
</feature>
<feature type="compositionally biased region" description="Basic and acidic residues" evidence="1">
    <location>
        <begin position="583"/>
        <end position="592"/>
    </location>
</feature>